<reference evidence="2 3" key="1">
    <citation type="submission" date="2024-09" db="EMBL/GenBank/DDBJ databases">
        <authorList>
            <person name="Sun Q."/>
            <person name="Mori K."/>
        </authorList>
    </citation>
    <scope>NUCLEOTIDE SEQUENCE [LARGE SCALE GENOMIC DNA]</scope>
    <source>
        <strain evidence="2 3">CECT 8365</strain>
    </source>
</reference>
<keyword evidence="3" id="KW-1185">Reference proteome</keyword>
<dbReference type="CDD" id="cd00093">
    <property type="entry name" value="HTH_XRE"/>
    <property type="match status" value="1"/>
</dbReference>
<dbReference type="PROSITE" id="PS50943">
    <property type="entry name" value="HTH_CROC1"/>
    <property type="match status" value="1"/>
</dbReference>
<sequence length="99" mass="11508">MDYYSLNASAFADKIGIQRSSMSHLLSGRNKPSLDFVMKILEVFPEIDLYWILTGKGNFPENNNETSAAFTQSSEFNGEEKKRNRKFFSNPKPEFEFRR</sequence>
<proteinExistence type="predicted"/>
<dbReference type="Proteomes" id="UP001589562">
    <property type="component" value="Unassembled WGS sequence"/>
</dbReference>
<gene>
    <name evidence="2" type="ORF">ACFFVK_14940</name>
</gene>
<dbReference type="SUPFAM" id="SSF47413">
    <property type="entry name" value="lambda repressor-like DNA-binding domains"/>
    <property type="match status" value="1"/>
</dbReference>
<dbReference type="InterPro" id="IPR010982">
    <property type="entry name" value="Lambda_DNA-bd_dom_sf"/>
</dbReference>
<feature type="domain" description="HTH cro/C1-type" evidence="1">
    <location>
        <begin position="9"/>
        <end position="52"/>
    </location>
</feature>
<dbReference type="Gene3D" id="1.10.260.40">
    <property type="entry name" value="lambda repressor-like DNA-binding domains"/>
    <property type="match status" value="1"/>
</dbReference>
<evidence type="ECO:0000313" key="3">
    <source>
        <dbReference type="Proteomes" id="UP001589562"/>
    </source>
</evidence>
<dbReference type="EMBL" id="JBHMFE010000020">
    <property type="protein sequence ID" value="MFB9109882.1"/>
    <property type="molecule type" value="Genomic_DNA"/>
</dbReference>
<accession>A0ABV5HDA2</accession>
<protein>
    <submittedName>
        <fullName evidence="2">Helix-turn-helix domain-containing protein</fullName>
    </submittedName>
</protein>
<dbReference type="RefSeq" id="WP_379680766.1">
    <property type="nucleotide sequence ID" value="NZ_JBHMFE010000020.1"/>
</dbReference>
<name>A0ABV5HDA2_9FLAO</name>
<dbReference type="Pfam" id="PF01381">
    <property type="entry name" value="HTH_3"/>
    <property type="match status" value="1"/>
</dbReference>
<organism evidence="2 3">
    <name type="scientific">Flavobacterium gyeonganense</name>
    <dbReference type="NCBI Taxonomy" id="1310418"/>
    <lineage>
        <taxon>Bacteria</taxon>
        <taxon>Pseudomonadati</taxon>
        <taxon>Bacteroidota</taxon>
        <taxon>Flavobacteriia</taxon>
        <taxon>Flavobacteriales</taxon>
        <taxon>Flavobacteriaceae</taxon>
        <taxon>Flavobacterium</taxon>
    </lineage>
</organism>
<evidence type="ECO:0000259" key="1">
    <source>
        <dbReference type="PROSITE" id="PS50943"/>
    </source>
</evidence>
<comment type="caution">
    <text evidence="2">The sequence shown here is derived from an EMBL/GenBank/DDBJ whole genome shotgun (WGS) entry which is preliminary data.</text>
</comment>
<evidence type="ECO:0000313" key="2">
    <source>
        <dbReference type="EMBL" id="MFB9109882.1"/>
    </source>
</evidence>
<dbReference type="InterPro" id="IPR001387">
    <property type="entry name" value="Cro/C1-type_HTH"/>
</dbReference>